<comment type="caution">
    <text evidence="4">The sequence shown here is derived from an EMBL/GenBank/DDBJ whole genome shotgun (WGS) entry which is preliminary data.</text>
</comment>
<keyword evidence="5" id="KW-1185">Reference proteome</keyword>
<feature type="signal peptide" evidence="2">
    <location>
        <begin position="1"/>
        <end position="18"/>
    </location>
</feature>
<proteinExistence type="predicted"/>
<feature type="chain" id="PRO_5021886082" description="YHYH domain-containing protein" evidence="2">
    <location>
        <begin position="19"/>
        <end position="333"/>
    </location>
</feature>
<dbReference type="OrthoDB" id="9796530at2"/>
<evidence type="ECO:0000256" key="2">
    <source>
        <dbReference type="SAM" id="SignalP"/>
    </source>
</evidence>
<sequence>MKSLTQTSVNRLSIPLMAITLFGLMACGSDEQSLSAQSTTDTVDQLSSSDDTSATGTSGSTSGVLCEYSYSEYNSSDSVQTTSSADWACTGTTRDVVANGIPDHAVGTFPNADNPNTIAEQSVNESFTLTPVQSEDATMMGGPRGVLGIVLNGVKIDAGTGGSCDDSGENCDLGDNSGNWNIEALSQDTFSFGTDDNNAHVQPDGTYHYHGMPEGFIELKGGNSSTMTLIAWAADGFPIYARYGYSTADDASSALKSMTGSYQHVSAVSANRPSTDIYPLGTFAQDWEYVAGSGDLDECNGRFGVTPEFPEGIYHYYATDTYPFFQRCVKGEL</sequence>
<dbReference type="InterPro" id="IPR025924">
    <property type="entry name" value="YHYH_dom"/>
</dbReference>
<evidence type="ECO:0000259" key="3">
    <source>
        <dbReference type="Pfam" id="PF14240"/>
    </source>
</evidence>
<evidence type="ECO:0000313" key="4">
    <source>
        <dbReference type="EMBL" id="GEK54537.1"/>
    </source>
</evidence>
<dbReference type="RefSeq" id="WP_089347639.1">
    <property type="nucleotide sequence ID" value="NZ_BJUM01000011.1"/>
</dbReference>
<name>A0A510XVG1_9GAMM</name>
<dbReference type="EMBL" id="BJUM01000011">
    <property type="protein sequence ID" value="GEK54537.1"/>
    <property type="molecule type" value="Genomic_DNA"/>
</dbReference>
<evidence type="ECO:0000256" key="1">
    <source>
        <dbReference type="SAM" id="MobiDB-lite"/>
    </source>
</evidence>
<feature type="compositionally biased region" description="Polar residues" evidence="1">
    <location>
        <begin position="36"/>
        <end position="46"/>
    </location>
</feature>
<feature type="domain" description="YHYH" evidence="3">
    <location>
        <begin position="127"/>
        <end position="331"/>
    </location>
</feature>
<keyword evidence="2" id="KW-0732">Signal</keyword>
<dbReference type="Pfam" id="PF14240">
    <property type="entry name" value="YHYH"/>
    <property type="match status" value="1"/>
</dbReference>
<reference evidence="4 5" key="1">
    <citation type="submission" date="2019-07" db="EMBL/GenBank/DDBJ databases">
        <title>Whole genome shotgun sequence of Pseudoalteromonas espejiana NBRC 102222.</title>
        <authorList>
            <person name="Hosoyama A."/>
            <person name="Uohara A."/>
            <person name="Ohji S."/>
            <person name="Ichikawa N."/>
        </authorList>
    </citation>
    <scope>NUCLEOTIDE SEQUENCE [LARGE SCALE GENOMIC DNA]</scope>
    <source>
        <strain evidence="4 5">NBRC 102222</strain>
    </source>
</reference>
<evidence type="ECO:0000313" key="5">
    <source>
        <dbReference type="Proteomes" id="UP000321419"/>
    </source>
</evidence>
<feature type="region of interest" description="Disordered" evidence="1">
    <location>
        <begin position="36"/>
        <end position="61"/>
    </location>
</feature>
<gene>
    <name evidence="4" type="ORF">PES01_13820</name>
</gene>
<dbReference type="PROSITE" id="PS51257">
    <property type="entry name" value="PROKAR_LIPOPROTEIN"/>
    <property type="match status" value="1"/>
</dbReference>
<dbReference type="AlphaFoldDB" id="A0A510XVG1"/>
<organism evidence="4 5">
    <name type="scientific">Pseudoalteromonas espejiana</name>
    <dbReference type="NCBI Taxonomy" id="28107"/>
    <lineage>
        <taxon>Bacteria</taxon>
        <taxon>Pseudomonadati</taxon>
        <taxon>Pseudomonadota</taxon>
        <taxon>Gammaproteobacteria</taxon>
        <taxon>Alteromonadales</taxon>
        <taxon>Pseudoalteromonadaceae</taxon>
        <taxon>Pseudoalteromonas</taxon>
    </lineage>
</organism>
<feature type="compositionally biased region" description="Low complexity" evidence="1">
    <location>
        <begin position="47"/>
        <end position="61"/>
    </location>
</feature>
<protein>
    <recommendedName>
        <fullName evidence="3">YHYH domain-containing protein</fullName>
    </recommendedName>
</protein>
<dbReference type="Proteomes" id="UP000321419">
    <property type="component" value="Unassembled WGS sequence"/>
</dbReference>
<accession>A0A510XVG1</accession>